<evidence type="ECO:0000313" key="2">
    <source>
        <dbReference type="EMBL" id="OQV19903.1"/>
    </source>
</evidence>
<dbReference type="GO" id="GO:0006629">
    <property type="term" value="P:lipid metabolic process"/>
    <property type="evidence" value="ECO:0007669"/>
    <property type="project" value="InterPro"/>
</dbReference>
<dbReference type="PANTHER" id="PTHR11440">
    <property type="entry name" value="LECITHIN-CHOLESTEROL ACYLTRANSFERASE-RELATED"/>
    <property type="match status" value="1"/>
</dbReference>
<dbReference type="InterPro" id="IPR029058">
    <property type="entry name" value="AB_hydrolase_fold"/>
</dbReference>
<keyword evidence="3" id="KW-1185">Reference proteome</keyword>
<dbReference type="PROSITE" id="PS51257">
    <property type="entry name" value="PROKAR_LIPOPROTEIN"/>
    <property type="match status" value="1"/>
</dbReference>
<dbReference type="InterPro" id="IPR003386">
    <property type="entry name" value="LACT/PDAT_acylTrfase"/>
</dbReference>
<dbReference type="SUPFAM" id="SSF53474">
    <property type="entry name" value="alpha/beta-Hydrolases"/>
    <property type="match status" value="1"/>
</dbReference>
<organism evidence="2 3">
    <name type="scientific">Hypsibius exemplaris</name>
    <name type="common">Freshwater tardigrade</name>
    <dbReference type="NCBI Taxonomy" id="2072580"/>
    <lineage>
        <taxon>Eukaryota</taxon>
        <taxon>Metazoa</taxon>
        <taxon>Ecdysozoa</taxon>
        <taxon>Tardigrada</taxon>
        <taxon>Eutardigrada</taxon>
        <taxon>Parachela</taxon>
        <taxon>Hypsibioidea</taxon>
        <taxon>Hypsibiidae</taxon>
        <taxon>Hypsibius</taxon>
    </lineage>
</organism>
<proteinExistence type="predicted"/>
<reference evidence="3" key="1">
    <citation type="submission" date="2017-01" db="EMBL/GenBank/DDBJ databases">
        <title>Comparative genomics of anhydrobiosis in the tardigrade Hypsibius dujardini.</title>
        <authorList>
            <person name="Yoshida Y."/>
            <person name="Koutsovoulos G."/>
            <person name="Laetsch D."/>
            <person name="Stevens L."/>
            <person name="Kumar S."/>
            <person name="Horikawa D."/>
            <person name="Ishino K."/>
            <person name="Komine S."/>
            <person name="Tomita M."/>
            <person name="Blaxter M."/>
            <person name="Arakawa K."/>
        </authorList>
    </citation>
    <scope>NUCLEOTIDE SEQUENCE [LARGE SCALE GENOMIC DNA]</scope>
    <source>
        <strain evidence="3">Z151</strain>
    </source>
</reference>
<gene>
    <name evidence="2" type="ORF">BV898_06171</name>
</gene>
<feature type="signal peptide" evidence="1">
    <location>
        <begin position="1"/>
        <end position="20"/>
    </location>
</feature>
<dbReference type="Gene3D" id="3.40.50.1820">
    <property type="entry name" value="alpha/beta hydrolase"/>
    <property type="match status" value="1"/>
</dbReference>
<protein>
    <submittedName>
        <fullName evidence="2">Group XV phospholipase A2</fullName>
    </submittedName>
</protein>
<sequence length="429" mass="48128">MDFRIATWLVLCICITSGSCVVIRNPAFRIEWQEALGLKTSLRLSPVIMLPGDGGSQLQARLNKPSVPHYFCVQKTADWFDLWLNVELLLPYVIDCWVDNMRMVYNNETGKTENAPGVEVQVSGFGNSNSVEYLDASHLSISKYFLDIANLLVSHGYKRDVSLRGAPYDFRRTPNELPEYFTDLKKLIEDTYEMNNQTAVTFVAHSMGNLFGLYFLQQQTTEWKGKYMQGFIALGAPWAGAAKAIKAFATGDNLDVALISAFRVRAEQRTNPSLTFIMPNAESKVWTHKRIFVSTPAKNYSLANMEEFFVDLGYPEGWEMYQRTANILNLKPPGVPMYCMYGVGVNTPETMVYGPGKFPDKNPNVVFGDGDGTVNRESLEYCDNWNDPEDNDPMTSATLFPFQGVTHMTVLSDKAVLAEIGKLLPALAN</sequence>
<dbReference type="OrthoDB" id="190846at2759"/>
<evidence type="ECO:0000313" key="3">
    <source>
        <dbReference type="Proteomes" id="UP000192578"/>
    </source>
</evidence>
<dbReference type="Pfam" id="PF02450">
    <property type="entry name" value="LCAT"/>
    <property type="match status" value="2"/>
</dbReference>
<dbReference type="AlphaFoldDB" id="A0A1W0WXN2"/>
<comment type="caution">
    <text evidence="2">The sequence shown here is derived from an EMBL/GenBank/DDBJ whole genome shotgun (WGS) entry which is preliminary data.</text>
</comment>
<dbReference type="EMBL" id="MTYJ01000035">
    <property type="protein sequence ID" value="OQV19903.1"/>
    <property type="molecule type" value="Genomic_DNA"/>
</dbReference>
<accession>A0A1W0WXN2</accession>
<feature type="chain" id="PRO_5012031762" evidence="1">
    <location>
        <begin position="21"/>
        <end position="429"/>
    </location>
</feature>
<name>A0A1W0WXN2_HYPEX</name>
<dbReference type="GO" id="GO:0008374">
    <property type="term" value="F:O-acyltransferase activity"/>
    <property type="evidence" value="ECO:0007669"/>
    <property type="project" value="InterPro"/>
</dbReference>
<dbReference type="Proteomes" id="UP000192578">
    <property type="component" value="Unassembled WGS sequence"/>
</dbReference>
<keyword evidence="1" id="KW-0732">Signal</keyword>
<evidence type="ECO:0000256" key="1">
    <source>
        <dbReference type="SAM" id="SignalP"/>
    </source>
</evidence>